<proteinExistence type="predicted"/>
<accession>A0AAV4N098</accession>
<evidence type="ECO:0000313" key="2">
    <source>
        <dbReference type="EMBL" id="GIX78197.1"/>
    </source>
</evidence>
<feature type="compositionally biased region" description="Polar residues" evidence="1">
    <location>
        <begin position="1"/>
        <end position="10"/>
    </location>
</feature>
<evidence type="ECO:0000313" key="3">
    <source>
        <dbReference type="Proteomes" id="UP001054945"/>
    </source>
</evidence>
<keyword evidence="3" id="KW-1185">Reference proteome</keyword>
<protein>
    <submittedName>
        <fullName evidence="2">Uncharacterized protein</fullName>
    </submittedName>
</protein>
<gene>
    <name evidence="2" type="ORF">CEXT_27091</name>
</gene>
<reference evidence="2 3" key="1">
    <citation type="submission" date="2021-06" db="EMBL/GenBank/DDBJ databases">
        <title>Caerostris extrusa draft genome.</title>
        <authorList>
            <person name="Kono N."/>
            <person name="Arakawa K."/>
        </authorList>
    </citation>
    <scope>NUCLEOTIDE SEQUENCE [LARGE SCALE GENOMIC DNA]</scope>
</reference>
<organism evidence="2 3">
    <name type="scientific">Caerostris extrusa</name>
    <name type="common">Bark spider</name>
    <name type="synonym">Caerostris bankana</name>
    <dbReference type="NCBI Taxonomy" id="172846"/>
    <lineage>
        <taxon>Eukaryota</taxon>
        <taxon>Metazoa</taxon>
        <taxon>Ecdysozoa</taxon>
        <taxon>Arthropoda</taxon>
        <taxon>Chelicerata</taxon>
        <taxon>Arachnida</taxon>
        <taxon>Araneae</taxon>
        <taxon>Araneomorphae</taxon>
        <taxon>Entelegynae</taxon>
        <taxon>Araneoidea</taxon>
        <taxon>Araneidae</taxon>
        <taxon>Caerostris</taxon>
    </lineage>
</organism>
<feature type="compositionally biased region" description="Basic and acidic residues" evidence="1">
    <location>
        <begin position="68"/>
        <end position="82"/>
    </location>
</feature>
<feature type="compositionally biased region" description="Basic and acidic residues" evidence="1">
    <location>
        <begin position="11"/>
        <end position="20"/>
    </location>
</feature>
<dbReference type="Proteomes" id="UP001054945">
    <property type="component" value="Unassembled WGS sequence"/>
</dbReference>
<dbReference type="EMBL" id="BPLR01002827">
    <property type="protein sequence ID" value="GIX78197.1"/>
    <property type="molecule type" value="Genomic_DNA"/>
</dbReference>
<dbReference type="AlphaFoldDB" id="A0AAV4N098"/>
<feature type="region of interest" description="Disordered" evidence="1">
    <location>
        <begin position="1"/>
        <end position="118"/>
    </location>
</feature>
<comment type="caution">
    <text evidence="2">The sequence shown here is derived from an EMBL/GenBank/DDBJ whole genome shotgun (WGS) entry which is preliminary data.</text>
</comment>
<evidence type="ECO:0000256" key="1">
    <source>
        <dbReference type="SAM" id="MobiDB-lite"/>
    </source>
</evidence>
<sequence length="118" mass="13096">MSASNDFTCSRTEDNKAASDHHHRQAARNFEERVQQQPQTGQAREGAVEPGHRLGHASGPGVVPEQARQGEEAQERRRKEQMGEYFRNGHLKQAVGSGGPPTSPDSSIERGRRRLARD</sequence>
<name>A0AAV4N098_CAEEX</name>